<evidence type="ECO:0000313" key="5">
    <source>
        <dbReference type="EnsemblMetazoa" id="AMAM015429-PA"/>
    </source>
</evidence>
<evidence type="ECO:0000313" key="6">
    <source>
        <dbReference type="Proteomes" id="UP000075901"/>
    </source>
</evidence>
<dbReference type="PANTHER" id="PTHR10676:SF36">
    <property type="entry name" value="DYNEIN HEAVY CHAIN AT 93AB, ISOFORM C"/>
    <property type="match status" value="1"/>
</dbReference>
<dbReference type="InterPro" id="IPR024743">
    <property type="entry name" value="Dynein_HC_stalk"/>
</dbReference>
<dbReference type="SUPFAM" id="SSF52540">
    <property type="entry name" value="P-loop containing nucleoside triphosphate hydrolases"/>
    <property type="match status" value="1"/>
</dbReference>
<organism evidence="5 6">
    <name type="scientific">Anopheles maculatus</name>
    <dbReference type="NCBI Taxonomy" id="74869"/>
    <lineage>
        <taxon>Eukaryota</taxon>
        <taxon>Metazoa</taxon>
        <taxon>Ecdysozoa</taxon>
        <taxon>Arthropoda</taxon>
        <taxon>Hexapoda</taxon>
        <taxon>Insecta</taxon>
        <taxon>Pterygota</taxon>
        <taxon>Neoptera</taxon>
        <taxon>Endopterygota</taxon>
        <taxon>Diptera</taxon>
        <taxon>Nematocera</taxon>
        <taxon>Culicoidea</taxon>
        <taxon>Culicidae</taxon>
        <taxon>Anophelinae</taxon>
        <taxon>Anopheles</taxon>
        <taxon>Anopheles maculatus group</taxon>
    </lineage>
</organism>
<dbReference type="Gene3D" id="1.20.920.20">
    <property type="match status" value="1"/>
</dbReference>
<dbReference type="AlphaFoldDB" id="A0A182SXI4"/>
<name>A0A182SXI4_9DIPT</name>
<feature type="coiled-coil region" evidence="2">
    <location>
        <begin position="415"/>
        <end position="456"/>
    </location>
</feature>
<dbReference type="InterPro" id="IPR027417">
    <property type="entry name" value="P-loop_NTPase"/>
</dbReference>
<dbReference type="Pfam" id="PF12777">
    <property type="entry name" value="MT"/>
    <property type="match status" value="1"/>
</dbReference>
<proteinExistence type="inferred from homology"/>
<dbReference type="Gene3D" id="3.40.50.300">
    <property type="entry name" value="P-loop containing nucleotide triphosphate hydrolases"/>
    <property type="match status" value="2"/>
</dbReference>
<evidence type="ECO:0008006" key="7">
    <source>
        <dbReference type="Google" id="ProtNLM"/>
    </source>
</evidence>
<dbReference type="VEuPathDB" id="VectorBase:AMAM015429"/>
<sequence length="595" mass="67433">MKAGVKNVPCMFLMTDAQVAEESFLVLINDLLASGEIPELFPEDEIDNNIINALRNEVKQLGMMDSKENCWKYFIEKVRKSLKLVLCFSPVGSTLRIRARKFPAIVNCSAINWFHEWPKNALESVSTRFLSEIEVLPPELVEPIAVFMSYVHGTVNEMSQTYLQNERRYNYTTPKSFLELISLYAKLLTDKTLELHDRIHRLESGILKLAECAKQVDSLQLQLADQEIVLKVKNEEADKLIKVVGAENEKVQKEKNIAAEEELKVRVIEEDVGAKAKVCEEDLRKAEPALLAAQAALDTLDKTNLTELKSFGSPPDAVVNVCAAVLVLFSPKGKIPKDRSWKSCKLIMNKVDVFLNDLLYYDKEHIHPDVIKALQLYLKDPEFDPDKIRAKSIAAAGLSAWVINIHRFYEVYQVVEPKQRALNEAQTELKDAQDKLMELTSKITELEDKLGVIEAAFNNALAEKQKCQDEADKTAFTIDLAHRLVNGLASENVRWRESIAMLKGQTVTLPGDVLLVACFISYVGCFTRRYRVELQEKLWIPTFRMSRPMIPFTEGVDPLSLICDDAMIASWNNEGLPSDRMSAENATILTYSSRW</sequence>
<keyword evidence="6" id="KW-1185">Reference proteome</keyword>
<reference evidence="6" key="1">
    <citation type="submission" date="2013-09" db="EMBL/GenBank/DDBJ databases">
        <title>The Genome Sequence of Anopheles maculatus species B.</title>
        <authorList>
            <consortium name="The Broad Institute Genomics Platform"/>
            <person name="Neafsey D.E."/>
            <person name="Besansky N."/>
            <person name="Howell P."/>
            <person name="Walton C."/>
            <person name="Young S.K."/>
            <person name="Zeng Q."/>
            <person name="Gargeya S."/>
            <person name="Fitzgerald M."/>
            <person name="Haas B."/>
            <person name="Abouelleil A."/>
            <person name="Allen A.W."/>
            <person name="Alvarado L."/>
            <person name="Arachchi H.M."/>
            <person name="Berlin A.M."/>
            <person name="Chapman S.B."/>
            <person name="Gainer-Dewar J."/>
            <person name="Goldberg J."/>
            <person name="Griggs A."/>
            <person name="Gujja S."/>
            <person name="Hansen M."/>
            <person name="Howarth C."/>
            <person name="Imamovic A."/>
            <person name="Ireland A."/>
            <person name="Larimer J."/>
            <person name="McCowan C."/>
            <person name="Murphy C."/>
            <person name="Pearson M."/>
            <person name="Poon T.W."/>
            <person name="Priest M."/>
            <person name="Roberts A."/>
            <person name="Saif S."/>
            <person name="Shea T."/>
            <person name="Sisk P."/>
            <person name="Sykes S."/>
            <person name="Wortman J."/>
            <person name="Nusbaum C."/>
            <person name="Birren B."/>
        </authorList>
    </citation>
    <scope>NUCLEOTIDE SEQUENCE [LARGE SCALE GENOMIC DNA]</scope>
    <source>
        <strain evidence="6">maculatus3</strain>
    </source>
</reference>
<dbReference type="Pfam" id="PF12780">
    <property type="entry name" value="AAA_8"/>
    <property type="match status" value="1"/>
</dbReference>
<dbReference type="EnsemblMetazoa" id="AMAM015429-RA">
    <property type="protein sequence ID" value="AMAM015429-PA"/>
    <property type="gene ID" value="AMAM015429"/>
</dbReference>
<feature type="coiled-coil region" evidence="2">
    <location>
        <begin position="216"/>
        <end position="263"/>
    </location>
</feature>
<feature type="domain" description="Dynein heavy chain coiled coil stalk" evidence="3">
    <location>
        <begin position="201"/>
        <end position="541"/>
    </location>
</feature>
<evidence type="ECO:0000259" key="4">
    <source>
        <dbReference type="Pfam" id="PF12780"/>
    </source>
</evidence>
<dbReference type="PANTHER" id="PTHR10676">
    <property type="entry name" value="DYNEIN HEAVY CHAIN FAMILY PROTEIN"/>
    <property type="match status" value="1"/>
</dbReference>
<dbReference type="GO" id="GO:0005930">
    <property type="term" value="C:axoneme"/>
    <property type="evidence" value="ECO:0007669"/>
    <property type="project" value="TreeGrafter"/>
</dbReference>
<keyword evidence="2" id="KW-0175">Coiled coil</keyword>
<dbReference type="FunFam" id="1.20.920.20:FF:000003">
    <property type="entry name" value="Dynein axonemal heavy chain 17"/>
    <property type="match status" value="1"/>
</dbReference>
<accession>A0A182SXI4</accession>
<dbReference type="GO" id="GO:0097729">
    <property type="term" value="C:9+2 motile cilium"/>
    <property type="evidence" value="ECO:0007669"/>
    <property type="project" value="TreeGrafter"/>
</dbReference>
<evidence type="ECO:0000256" key="2">
    <source>
        <dbReference type="SAM" id="Coils"/>
    </source>
</evidence>
<reference evidence="5" key="2">
    <citation type="submission" date="2020-05" db="UniProtKB">
        <authorList>
            <consortium name="EnsemblMetazoa"/>
        </authorList>
    </citation>
    <scope>IDENTIFICATION</scope>
    <source>
        <strain evidence="5">maculatus3</strain>
    </source>
</reference>
<dbReference type="InterPro" id="IPR024317">
    <property type="entry name" value="Dynein_heavy_chain_D4_dom"/>
</dbReference>
<dbReference type="GO" id="GO:0045505">
    <property type="term" value="F:dynein intermediate chain binding"/>
    <property type="evidence" value="ECO:0007669"/>
    <property type="project" value="InterPro"/>
</dbReference>
<evidence type="ECO:0000259" key="3">
    <source>
        <dbReference type="Pfam" id="PF12777"/>
    </source>
</evidence>
<dbReference type="GO" id="GO:0008569">
    <property type="term" value="F:minus-end-directed microtubule motor activity"/>
    <property type="evidence" value="ECO:0007669"/>
    <property type="project" value="TreeGrafter"/>
</dbReference>
<feature type="domain" description="Dynein heavy chain AAA module D4" evidence="4">
    <location>
        <begin position="2"/>
        <end position="187"/>
    </location>
</feature>
<evidence type="ECO:0000256" key="1">
    <source>
        <dbReference type="ARBA" id="ARBA00008887"/>
    </source>
</evidence>
<dbReference type="GO" id="GO:0060294">
    <property type="term" value="P:cilium movement involved in cell motility"/>
    <property type="evidence" value="ECO:0007669"/>
    <property type="project" value="TreeGrafter"/>
</dbReference>
<dbReference type="Proteomes" id="UP000075901">
    <property type="component" value="Unassembled WGS sequence"/>
</dbReference>
<dbReference type="GO" id="GO:0051959">
    <property type="term" value="F:dynein light intermediate chain binding"/>
    <property type="evidence" value="ECO:0007669"/>
    <property type="project" value="InterPro"/>
</dbReference>
<dbReference type="InterPro" id="IPR026983">
    <property type="entry name" value="DHC"/>
</dbReference>
<comment type="similarity">
    <text evidence="1">Belongs to the dynein heavy chain family.</text>
</comment>
<dbReference type="GO" id="GO:0030286">
    <property type="term" value="C:dynein complex"/>
    <property type="evidence" value="ECO:0007669"/>
    <property type="project" value="InterPro"/>
</dbReference>
<protein>
    <recommendedName>
        <fullName evidence="7">Dynein heavy chain coiled coil stalk domain-containing protein</fullName>
    </recommendedName>
</protein>